<comment type="caution">
    <text evidence="6">The sequence shown here is derived from an EMBL/GenBank/DDBJ whole genome shotgun (WGS) entry which is preliminary data.</text>
</comment>
<feature type="signal peptide" evidence="5">
    <location>
        <begin position="1"/>
        <end position="17"/>
    </location>
</feature>
<dbReference type="GO" id="GO:0004650">
    <property type="term" value="F:polygalacturonase activity"/>
    <property type="evidence" value="ECO:0007669"/>
    <property type="project" value="InterPro"/>
</dbReference>
<evidence type="ECO:0000256" key="1">
    <source>
        <dbReference type="ARBA" id="ARBA00008834"/>
    </source>
</evidence>
<evidence type="ECO:0000256" key="2">
    <source>
        <dbReference type="ARBA" id="ARBA00022801"/>
    </source>
</evidence>
<dbReference type="PANTHER" id="PTHR31339">
    <property type="entry name" value="PECTIN LYASE-RELATED"/>
    <property type="match status" value="1"/>
</dbReference>
<proteinExistence type="inferred from homology"/>
<dbReference type="SMART" id="SM00710">
    <property type="entry name" value="PbH1"/>
    <property type="match status" value="2"/>
</dbReference>
<evidence type="ECO:0000313" key="7">
    <source>
        <dbReference type="Proteomes" id="UP001230188"/>
    </source>
</evidence>
<keyword evidence="7" id="KW-1185">Reference proteome</keyword>
<dbReference type="GO" id="GO:0005975">
    <property type="term" value="P:carbohydrate metabolic process"/>
    <property type="evidence" value="ECO:0007669"/>
    <property type="project" value="InterPro"/>
</dbReference>
<dbReference type="Gene3D" id="2.160.20.10">
    <property type="entry name" value="Single-stranded right-handed beta-helix, Pectin lyase-like"/>
    <property type="match status" value="1"/>
</dbReference>
<evidence type="ECO:0000256" key="4">
    <source>
        <dbReference type="RuleBase" id="RU361169"/>
    </source>
</evidence>
<evidence type="ECO:0008006" key="8">
    <source>
        <dbReference type="Google" id="ProtNLM"/>
    </source>
</evidence>
<evidence type="ECO:0000256" key="3">
    <source>
        <dbReference type="ARBA" id="ARBA00023295"/>
    </source>
</evidence>
<dbReference type="InterPro" id="IPR012334">
    <property type="entry name" value="Pectin_lyas_fold"/>
</dbReference>
<evidence type="ECO:0000256" key="5">
    <source>
        <dbReference type="SAM" id="SignalP"/>
    </source>
</evidence>
<keyword evidence="2 4" id="KW-0378">Hydrolase</keyword>
<sequence length="383" mass="42130">MLVVVLLAVVEARGACSVDERGDVREALRRCTSVRVVGEVVAKPVVVTESQTLEIEGRWRAWPTPDGFKILEEKHRQYQPVIDVVGSRVRVTGGGVLDGQGDKYWWHDRAGNHLRPPRLLRVRGEDVEISRLHFINSPFWTIHLFLCRRVTVTNVTITNIGASQTDGVDVDSCEQTLVDSIRVTARDDAIAYKATMGVSRAHVARRVYAAGDGSRGGSLAVGSETNRGISDVLIESSNVENASAGILIKTRPSRGGYIRNILFRDIKMARVHRPLYLDAAYGGDTTSDDCCAVPPRDSAVDVTNITFNTIHATPWDGLRGATLVGTDRVPFRDLHFRGLRLNGTADAAKPSFYKCCCAFGDSSDTFPPSLARPTRRVCWNKKS</sequence>
<dbReference type="InterPro" id="IPR000743">
    <property type="entry name" value="Glyco_hydro_28"/>
</dbReference>
<dbReference type="InterPro" id="IPR006626">
    <property type="entry name" value="PbH1"/>
</dbReference>
<feature type="chain" id="PRO_5042199291" description="Polygalacturonase" evidence="5">
    <location>
        <begin position="18"/>
        <end position="383"/>
    </location>
</feature>
<dbReference type="InterPro" id="IPR051801">
    <property type="entry name" value="GH28_Enzymes"/>
</dbReference>
<keyword evidence="5" id="KW-0732">Signal</keyword>
<dbReference type="InterPro" id="IPR011050">
    <property type="entry name" value="Pectin_lyase_fold/virulence"/>
</dbReference>
<keyword evidence="3 4" id="KW-0326">Glycosidase</keyword>
<dbReference type="PANTHER" id="PTHR31339:SF9">
    <property type="entry name" value="PLASMIN AND FIBRONECTIN-BINDING PROTEIN A"/>
    <property type="match status" value="1"/>
</dbReference>
<accession>A0AAD7XS85</accession>
<organism evidence="6 7">
    <name type="scientific">Chrysophaeum taylorii</name>
    <dbReference type="NCBI Taxonomy" id="2483200"/>
    <lineage>
        <taxon>Eukaryota</taxon>
        <taxon>Sar</taxon>
        <taxon>Stramenopiles</taxon>
        <taxon>Ochrophyta</taxon>
        <taxon>Pelagophyceae</taxon>
        <taxon>Pelagomonadales</taxon>
        <taxon>Pelagomonadaceae</taxon>
        <taxon>Chrysophaeum</taxon>
    </lineage>
</organism>
<dbReference type="EMBL" id="JAQMWT010000005">
    <property type="protein sequence ID" value="KAJ8614474.1"/>
    <property type="molecule type" value="Genomic_DNA"/>
</dbReference>
<protein>
    <recommendedName>
        <fullName evidence="8">Polygalacturonase</fullName>
    </recommendedName>
</protein>
<name>A0AAD7XS85_9STRA</name>
<evidence type="ECO:0000313" key="6">
    <source>
        <dbReference type="EMBL" id="KAJ8614474.1"/>
    </source>
</evidence>
<dbReference type="Proteomes" id="UP001230188">
    <property type="component" value="Unassembled WGS sequence"/>
</dbReference>
<gene>
    <name evidence="6" type="ORF">CTAYLR_000853</name>
</gene>
<dbReference type="Pfam" id="PF00295">
    <property type="entry name" value="Glyco_hydro_28"/>
    <property type="match status" value="1"/>
</dbReference>
<dbReference type="SUPFAM" id="SSF51126">
    <property type="entry name" value="Pectin lyase-like"/>
    <property type="match status" value="1"/>
</dbReference>
<reference evidence="6" key="1">
    <citation type="submission" date="2023-01" db="EMBL/GenBank/DDBJ databases">
        <title>Metagenome sequencing of chrysophaentin producing Chrysophaeum taylorii.</title>
        <authorList>
            <person name="Davison J."/>
            <person name="Bewley C."/>
        </authorList>
    </citation>
    <scope>NUCLEOTIDE SEQUENCE</scope>
    <source>
        <strain evidence="6">NIES-1699</strain>
    </source>
</reference>
<comment type="similarity">
    <text evidence="1 4">Belongs to the glycosyl hydrolase 28 family.</text>
</comment>
<dbReference type="AlphaFoldDB" id="A0AAD7XS85"/>